<dbReference type="Pfam" id="PF00931">
    <property type="entry name" value="NB-ARC"/>
    <property type="match status" value="1"/>
</dbReference>
<dbReference type="Pfam" id="PF01048">
    <property type="entry name" value="PNP_UDP_1"/>
    <property type="match status" value="1"/>
</dbReference>
<reference evidence="4" key="2">
    <citation type="submission" date="2021-08" db="EMBL/GenBank/DDBJ databases">
        <authorList>
            <person name="Gostincar C."/>
            <person name="Sun X."/>
            <person name="Song Z."/>
            <person name="Gunde-Cimerman N."/>
        </authorList>
    </citation>
    <scope>NUCLEOTIDE SEQUENCE</scope>
    <source>
        <strain evidence="4">EXF-8016</strain>
    </source>
</reference>
<sequence>MKQFRHEDYQVCWICPLDIEKTAAEAMLDERHLPLSNNPNDSNVYTLGRIGKHHVAIAGLSVGNSVTTANAANYMKFSFPAMRVILLVGIGGGAPSESKDIRLGDIVVSYPDGTYGGVVQIDSGKSVPTGVREDGFQLKGTLNQPPEQLLNVVKALQAKHLGLSKSEEPDFMVYLRKAIEDKPRLKAQYPGAGEDRLFKSTYDHVGSQSTCEACSIDQVVRRDPRHSTEPELHTGLIASANNVRKDGRTREKLMQEHNILCFEMEAAGIMNNFPCLVIRGISDYADSHKNDQWQPYAALVAAAYAKEWLSTFPEIKVSCLEPVTGMNQETQKKCAFSVPFEKDEHFVGREAFLGRIAELVEDTHHSPRVALVGLGGIGKSQIAIEYAHRLHARAPGTSVFWLNASNSTSFRTSYVSIATKLQLPGYSDPKIDQSEPVRQWLASEYNEPWFLIVDNIEDECLVDNELCLPQWLPQRSGSGILITSRNRDAAFHLVNHEDCVLSVGNMEATEAIELLDKKLTIGKRLTDKNLFAKELELEPPNILRPAKNMKITHLASLGLLALSSALPTSPSFRSASAALQAEKEQLFQPVSPPITNTLSSAIPTVTPSPPSKVPEQSTFKEPSSALDNTSWNDHPWLR</sequence>
<reference evidence="4" key="1">
    <citation type="journal article" date="2021" name="J Fungi (Basel)">
        <title>Virulence traits and population genomics of the black yeast Aureobasidium melanogenum.</title>
        <authorList>
            <person name="Cernosa A."/>
            <person name="Sun X."/>
            <person name="Gostincar C."/>
            <person name="Fang C."/>
            <person name="Gunde-Cimerman N."/>
            <person name="Song Z."/>
        </authorList>
    </citation>
    <scope>NUCLEOTIDE SEQUENCE</scope>
    <source>
        <strain evidence="4">EXF-8016</strain>
    </source>
</reference>
<protein>
    <submittedName>
        <fullName evidence="4">Purine and uridine phosphorylase</fullName>
    </submittedName>
</protein>
<comment type="caution">
    <text evidence="4">The sequence shown here is derived from an EMBL/GenBank/DDBJ whole genome shotgun (WGS) entry which is preliminary data.</text>
</comment>
<dbReference type="GO" id="GO:0009116">
    <property type="term" value="P:nucleoside metabolic process"/>
    <property type="evidence" value="ECO:0007669"/>
    <property type="project" value="InterPro"/>
</dbReference>
<dbReference type="InterPro" id="IPR000845">
    <property type="entry name" value="Nucleoside_phosphorylase_d"/>
</dbReference>
<accession>A0A9P8GDV8</accession>
<dbReference type="GO" id="GO:0043531">
    <property type="term" value="F:ADP binding"/>
    <property type="evidence" value="ECO:0007669"/>
    <property type="project" value="InterPro"/>
</dbReference>
<proteinExistence type="predicted"/>
<name>A0A9P8GDV8_AURME</name>
<dbReference type="SUPFAM" id="SSF53167">
    <property type="entry name" value="Purine and uridine phosphorylases"/>
    <property type="match status" value="1"/>
</dbReference>
<dbReference type="InterPro" id="IPR002182">
    <property type="entry name" value="NB-ARC"/>
</dbReference>
<dbReference type="AlphaFoldDB" id="A0A9P8GDV8"/>
<feature type="compositionally biased region" description="Polar residues" evidence="1">
    <location>
        <begin position="615"/>
        <end position="632"/>
    </location>
</feature>
<dbReference type="SUPFAM" id="SSF52540">
    <property type="entry name" value="P-loop containing nucleoside triphosphate hydrolases"/>
    <property type="match status" value="1"/>
</dbReference>
<dbReference type="EMBL" id="JAHFYH010000043">
    <property type="protein sequence ID" value="KAH0219280.1"/>
    <property type="molecule type" value="Genomic_DNA"/>
</dbReference>
<evidence type="ECO:0000313" key="4">
    <source>
        <dbReference type="EMBL" id="KAH0219280.1"/>
    </source>
</evidence>
<dbReference type="InterPro" id="IPR035994">
    <property type="entry name" value="Nucleoside_phosphorylase_sf"/>
</dbReference>
<dbReference type="InterPro" id="IPR027417">
    <property type="entry name" value="P-loop_NTPase"/>
</dbReference>
<dbReference type="PANTHER" id="PTHR46082:SF11">
    <property type="entry name" value="AAA+ ATPASE DOMAIN-CONTAINING PROTEIN-RELATED"/>
    <property type="match status" value="1"/>
</dbReference>
<feature type="non-terminal residue" evidence="4">
    <location>
        <position position="1"/>
    </location>
</feature>
<dbReference type="Gene3D" id="3.40.50.300">
    <property type="entry name" value="P-loop containing nucleotide triphosphate hydrolases"/>
    <property type="match status" value="1"/>
</dbReference>
<dbReference type="PANTHER" id="PTHR46082">
    <property type="entry name" value="ATP/GTP-BINDING PROTEIN-RELATED"/>
    <property type="match status" value="1"/>
</dbReference>
<dbReference type="GO" id="GO:0003824">
    <property type="term" value="F:catalytic activity"/>
    <property type="evidence" value="ECO:0007669"/>
    <property type="project" value="InterPro"/>
</dbReference>
<evidence type="ECO:0000259" key="3">
    <source>
        <dbReference type="Pfam" id="PF01048"/>
    </source>
</evidence>
<dbReference type="Gene3D" id="3.40.50.1580">
    <property type="entry name" value="Nucleoside phosphorylase domain"/>
    <property type="match status" value="1"/>
</dbReference>
<feature type="domain" description="NB-ARC" evidence="2">
    <location>
        <begin position="358"/>
        <end position="518"/>
    </location>
</feature>
<organism evidence="4 5">
    <name type="scientific">Aureobasidium melanogenum</name>
    <name type="common">Aureobasidium pullulans var. melanogenum</name>
    <dbReference type="NCBI Taxonomy" id="46634"/>
    <lineage>
        <taxon>Eukaryota</taxon>
        <taxon>Fungi</taxon>
        <taxon>Dikarya</taxon>
        <taxon>Ascomycota</taxon>
        <taxon>Pezizomycotina</taxon>
        <taxon>Dothideomycetes</taxon>
        <taxon>Dothideomycetidae</taxon>
        <taxon>Dothideales</taxon>
        <taxon>Saccotheciaceae</taxon>
        <taxon>Aureobasidium</taxon>
    </lineage>
</organism>
<evidence type="ECO:0000256" key="1">
    <source>
        <dbReference type="SAM" id="MobiDB-lite"/>
    </source>
</evidence>
<dbReference type="Proteomes" id="UP000767238">
    <property type="component" value="Unassembled WGS sequence"/>
</dbReference>
<feature type="domain" description="Nucleoside phosphorylase" evidence="3">
    <location>
        <begin position="39"/>
        <end position="293"/>
    </location>
</feature>
<evidence type="ECO:0000313" key="5">
    <source>
        <dbReference type="Proteomes" id="UP000767238"/>
    </source>
</evidence>
<evidence type="ECO:0000259" key="2">
    <source>
        <dbReference type="Pfam" id="PF00931"/>
    </source>
</evidence>
<gene>
    <name evidence="4" type="ORF">KCV03_g6105</name>
</gene>
<dbReference type="InterPro" id="IPR053137">
    <property type="entry name" value="NLR-like"/>
</dbReference>
<feature type="region of interest" description="Disordered" evidence="1">
    <location>
        <begin position="598"/>
        <end position="638"/>
    </location>
</feature>